<evidence type="ECO:0000313" key="3">
    <source>
        <dbReference type="Proteomes" id="UP000016930"/>
    </source>
</evidence>
<reference evidence="2 3" key="1">
    <citation type="journal article" date="2012" name="Proc. Natl. Acad. Sci. U.S.A.">
        <title>Comparative genomics of Ceriporiopsis subvermispora and Phanerochaete chrysosporium provide insight into selective ligninolysis.</title>
        <authorList>
            <person name="Fernandez-Fueyo E."/>
            <person name="Ruiz-Duenas F.J."/>
            <person name="Ferreira P."/>
            <person name="Floudas D."/>
            <person name="Hibbett D.S."/>
            <person name="Canessa P."/>
            <person name="Larrondo L.F."/>
            <person name="James T.Y."/>
            <person name="Seelenfreund D."/>
            <person name="Lobos S."/>
            <person name="Polanco R."/>
            <person name="Tello M."/>
            <person name="Honda Y."/>
            <person name="Watanabe T."/>
            <person name="Watanabe T."/>
            <person name="Ryu J.S."/>
            <person name="Kubicek C.P."/>
            <person name="Schmoll M."/>
            <person name="Gaskell J."/>
            <person name="Hammel K.E."/>
            <person name="St John F.J."/>
            <person name="Vanden Wymelenberg A."/>
            <person name="Sabat G."/>
            <person name="Splinter BonDurant S."/>
            <person name="Syed K."/>
            <person name="Yadav J.S."/>
            <person name="Doddapaneni H."/>
            <person name="Subramanian V."/>
            <person name="Lavin J.L."/>
            <person name="Oguiza J.A."/>
            <person name="Perez G."/>
            <person name="Pisabarro A.G."/>
            <person name="Ramirez L."/>
            <person name="Santoyo F."/>
            <person name="Master E."/>
            <person name="Coutinho P.M."/>
            <person name="Henrissat B."/>
            <person name="Lombard V."/>
            <person name="Magnuson J.K."/>
            <person name="Kuees U."/>
            <person name="Hori C."/>
            <person name="Igarashi K."/>
            <person name="Samejima M."/>
            <person name="Held B.W."/>
            <person name="Barry K.W."/>
            <person name="LaButti K.M."/>
            <person name="Lapidus A."/>
            <person name="Lindquist E.A."/>
            <person name="Lucas S.M."/>
            <person name="Riley R."/>
            <person name="Salamov A.A."/>
            <person name="Hoffmeister D."/>
            <person name="Schwenk D."/>
            <person name="Hadar Y."/>
            <person name="Yarden O."/>
            <person name="de Vries R.P."/>
            <person name="Wiebenga A."/>
            <person name="Stenlid J."/>
            <person name="Eastwood D."/>
            <person name="Grigoriev I.V."/>
            <person name="Berka R.M."/>
            <person name="Blanchette R.A."/>
            <person name="Kersten P."/>
            <person name="Martinez A.T."/>
            <person name="Vicuna R."/>
            <person name="Cullen D."/>
        </authorList>
    </citation>
    <scope>NUCLEOTIDE SEQUENCE [LARGE SCALE GENOMIC DNA]</scope>
    <source>
        <strain evidence="2 3">B</strain>
    </source>
</reference>
<feature type="compositionally biased region" description="Basic and acidic residues" evidence="1">
    <location>
        <begin position="440"/>
        <end position="455"/>
    </location>
</feature>
<dbReference type="InterPro" id="IPR028018">
    <property type="entry name" value="DUF4646"/>
</dbReference>
<feature type="region of interest" description="Disordered" evidence="1">
    <location>
        <begin position="1"/>
        <end position="222"/>
    </location>
</feature>
<name>M2QC97_CERS8</name>
<dbReference type="STRING" id="914234.M2QC97"/>
<gene>
    <name evidence="2" type="ORF">CERSUDRAFT_125226</name>
</gene>
<feature type="compositionally biased region" description="Low complexity" evidence="1">
    <location>
        <begin position="159"/>
        <end position="168"/>
    </location>
</feature>
<keyword evidence="3" id="KW-1185">Reference proteome</keyword>
<dbReference type="HOGENOM" id="CLU_048146_2_0_1"/>
<dbReference type="EMBL" id="KB445802">
    <property type="protein sequence ID" value="EMD34638.1"/>
    <property type="molecule type" value="Genomic_DNA"/>
</dbReference>
<feature type="region of interest" description="Disordered" evidence="1">
    <location>
        <begin position="398"/>
        <end position="424"/>
    </location>
</feature>
<sequence>MSKRDYPPEKNGHAQPRGQPPADYFPQPQASWGFAPPDGPPPPAYDDALKHPSMPPHPSGQGFAPQGSPYAVPSKDFTGYQASQPYQMGPSAAGGSYGQGPSQAQYGSPYAQQGSPYAQQGAPYGGQEPAYGQQGSPYAKQDSPYAPHGSLSVPPPQHPAQAWAAAPHSYSSPGPQGASRSGSPALQGGNGSPYASSADLSSDPRSDQRGAGPSSSASPNMLGKLKALAPGEDPAKVLDPPPACFSRPLPPMMPYGPFPVTSVLSQSKRLEDGFPLAAPPSAGGPHPFATHDITQEDWILFLQHVKAVAGLTGMNKVVANVAPLAMGVGFLPAGLLISRGLENGMKNKKRGPVSEIIAQWNHYFFHPRQIDIALAQGRICYTNADGVAPDVRGYSGSSNVGRYDDYDDSSSDDDRRGGRRGRSGRVGLIGLVKSEIQNEFRNEMQKEREKSMRDIRRQRKDTRRMERRERKDFKHDEKDAKNEHWRLVISHHPYVLG</sequence>
<accession>M2QC97</accession>
<evidence type="ECO:0000256" key="1">
    <source>
        <dbReference type="SAM" id="MobiDB-lite"/>
    </source>
</evidence>
<evidence type="ECO:0000313" key="2">
    <source>
        <dbReference type="EMBL" id="EMD34638.1"/>
    </source>
</evidence>
<proteinExistence type="predicted"/>
<organism evidence="2 3">
    <name type="scientific">Ceriporiopsis subvermispora (strain B)</name>
    <name type="common">White-rot fungus</name>
    <name type="synonym">Gelatoporia subvermispora</name>
    <dbReference type="NCBI Taxonomy" id="914234"/>
    <lineage>
        <taxon>Eukaryota</taxon>
        <taxon>Fungi</taxon>
        <taxon>Dikarya</taxon>
        <taxon>Basidiomycota</taxon>
        <taxon>Agaricomycotina</taxon>
        <taxon>Agaricomycetes</taxon>
        <taxon>Polyporales</taxon>
        <taxon>Gelatoporiaceae</taxon>
        <taxon>Gelatoporia</taxon>
    </lineage>
</organism>
<feature type="compositionally biased region" description="Basic and acidic residues" evidence="1">
    <location>
        <begin position="1"/>
        <end position="12"/>
    </location>
</feature>
<dbReference type="Pfam" id="PF15496">
    <property type="entry name" value="DUF4646"/>
    <property type="match status" value="1"/>
</dbReference>
<feature type="region of interest" description="Disordered" evidence="1">
    <location>
        <begin position="440"/>
        <end position="479"/>
    </location>
</feature>
<dbReference type="AlphaFoldDB" id="M2QC97"/>
<feature type="compositionally biased region" description="Basic and acidic residues" evidence="1">
    <location>
        <begin position="463"/>
        <end position="479"/>
    </location>
</feature>
<feature type="compositionally biased region" description="Polar residues" evidence="1">
    <location>
        <begin position="99"/>
        <end position="118"/>
    </location>
</feature>
<protein>
    <submittedName>
        <fullName evidence="2">Uncharacterized protein</fullName>
    </submittedName>
</protein>
<dbReference type="OrthoDB" id="5314275at2759"/>
<feature type="compositionally biased region" description="Polar residues" evidence="1">
    <location>
        <begin position="169"/>
        <end position="184"/>
    </location>
</feature>
<dbReference type="Proteomes" id="UP000016930">
    <property type="component" value="Unassembled WGS sequence"/>
</dbReference>